<dbReference type="GeneID" id="56085448"/>
<dbReference type="Proteomes" id="UP000509346">
    <property type="component" value="Chromosome"/>
</dbReference>
<dbReference type="EMBL" id="CP058909">
    <property type="protein sequence ID" value="QLH84260.1"/>
    <property type="molecule type" value="Genomic_DNA"/>
</dbReference>
<dbReference type="InterPro" id="IPR036415">
    <property type="entry name" value="Lamin_tail_dom_sf"/>
</dbReference>
<feature type="domain" description="LTD" evidence="1">
    <location>
        <begin position="19"/>
        <end position="146"/>
    </location>
</feature>
<keyword evidence="3" id="KW-1185">Reference proteome</keyword>
<name>A0A7D5PGC6_9EURY</name>
<dbReference type="KEGG" id="hpel:HZS54_22625"/>
<evidence type="ECO:0000313" key="3">
    <source>
        <dbReference type="Proteomes" id="UP000509346"/>
    </source>
</evidence>
<gene>
    <name evidence="2" type="ORF">HZS54_22625</name>
</gene>
<organism evidence="2 3">
    <name type="scientific">Halosimplex pelagicum</name>
    <dbReference type="NCBI Taxonomy" id="869886"/>
    <lineage>
        <taxon>Archaea</taxon>
        <taxon>Methanobacteriati</taxon>
        <taxon>Methanobacteriota</taxon>
        <taxon>Stenosarchaea group</taxon>
        <taxon>Halobacteria</taxon>
        <taxon>Halobacteriales</taxon>
        <taxon>Haloarculaceae</taxon>
        <taxon>Halosimplex</taxon>
    </lineage>
</organism>
<protein>
    <submittedName>
        <fullName evidence="2">Lamin tail domain-containing protein</fullName>
    </submittedName>
</protein>
<dbReference type="PROSITE" id="PS51841">
    <property type="entry name" value="LTD"/>
    <property type="match status" value="1"/>
</dbReference>
<dbReference type="Pfam" id="PF00932">
    <property type="entry name" value="LTD"/>
    <property type="match status" value="1"/>
</dbReference>
<dbReference type="SUPFAM" id="SSF74853">
    <property type="entry name" value="Lamin A/C globular tail domain"/>
    <property type="match status" value="1"/>
</dbReference>
<dbReference type="PROSITE" id="PS51257">
    <property type="entry name" value="PROKAR_LIPOPROTEIN"/>
    <property type="match status" value="1"/>
</dbReference>
<evidence type="ECO:0000259" key="1">
    <source>
        <dbReference type="PROSITE" id="PS51841"/>
    </source>
</evidence>
<dbReference type="RefSeq" id="WP_179919352.1">
    <property type="nucleotide sequence ID" value="NZ_CP058909.1"/>
</dbReference>
<dbReference type="InterPro" id="IPR006311">
    <property type="entry name" value="TAT_signal"/>
</dbReference>
<reference evidence="2 3" key="1">
    <citation type="submission" date="2020-07" db="EMBL/GenBank/DDBJ databases">
        <title>Halosimplex litoreum sp. nov. and Halosimplex rubrum sp. nov., isolated from different salt environments.</title>
        <authorList>
            <person name="Cui H."/>
        </authorList>
    </citation>
    <scope>NUCLEOTIDE SEQUENCE [LARGE SCALE GENOMIC DNA]</scope>
    <source>
        <strain evidence="2 3">R2</strain>
    </source>
</reference>
<evidence type="ECO:0000313" key="2">
    <source>
        <dbReference type="EMBL" id="QLH84260.1"/>
    </source>
</evidence>
<accession>A0A7D5PGC6</accession>
<proteinExistence type="predicted"/>
<dbReference type="AlphaFoldDB" id="A0A7D5PGC6"/>
<dbReference type="PROSITE" id="PS51318">
    <property type="entry name" value="TAT"/>
    <property type="match status" value="1"/>
</dbReference>
<dbReference type="Gene3D" id="2.60.40.1260">
    <property type="entry name" value="Lamin Tail domain"/>
    <property type="match status" value="1"/>
</dbReference>
<dbReference type="InterPro" id="IPR001322">
    <property type="entry name" value="Lamin_tail_dom"/>
</dbReference>
<sequence length="146" mass="15794">MNRRSFLTAVGSAALAGASGCAAAPASVPDVSITDIYPDGTEETYEGEYVVFRNREESEVSLTGYTVAYSSGHSHELSELALEPRASLRLWSRDGGSRRLESRPPQYLLFAGIGEESDTSVMDGTGNVELRDPSGNLVNRAWYGRE</sequence>